<dbReference type="OrthoDB" id="9799836at2"/>
<dbReference type="AlphaFoldDB" id="A0A1H9GLL8"/>
<sequence length="216" mass="23474">MSEADAIETVEADDLGRERERTCIVTRQVLPETDLIRFVPAPDGTVVADLRRRLPGRGVWVSLDRERVAEAVRKNLFARSLKAAVKAPAELPDQVEARLRELALGRFGLARKAGAVVAGFSKVEAAIARDQLAGLVTASDGADDGRRKIEAALRRRFASSETPVPRPQLIRIFATEELGLALGRPNVIHAAVLHSPAGRSFVDASIRLRRYIGAAD</sequence>
<dbReference type="InterPro" id="IPR007393">
    <property type="entry name" value="YlxR_dom"/>
</dbReference>
<feature type="domain" description="YlxR" evidence="1">
    <location>
        <begin position="21"/>
        <end position="96"/>
    </location>
</feature>
<dbReference type="InterPro" id="IPR035931">
    <property type="entry name" value="YlxR-like_sf"/>
</dbReference>
<dbReference type="SUPFAM" id="SSF64376">
    <property type="entry name" value="YlxR-like"/>
    <property type="match status" value="1"/>
</dbReference>
<dbReference type="InterPro" id="IPR029064">
    <property type="entry name" value="Ribosomal_eL30-like_sf"/>
</dbReference>
<dbReference type="PANTHER" id="PTHR34215:SF1">
    <property type="entry name" value="YLXR DOMAIN-CONTAINING PROTEIN"/>
    <property type="match status" value="1"/>
</dbReference>
<accession>A0A1H9GLL8</accession>
<dbReference type="CDD" id="cd00279">
    <property type="entry name" value="YlxR"/>
    <property type="match status" value="1"/>
</dbReference>
<dbReference type="PANTHER" id="PTHR34215">
    <property type="entry name" value="BLL0784 PROTEIN"/>
    <property type="match status" value="1"/>
</dbReference>
<reference evidence="2 3" key="1">
    <citation type="submission" date="2016-10" db="EMBL/GenBank/DDBJ databases">
        <authorList>
            <person name="de Groot N.N."/>
        </authorList>
    </citation>
    <scope>NUCLEOTIDE SEQUENCE [LARGE SCALE GENOMIC DNA]</scope>
    <source>
        <strain evidence="2 3">A52C2</strain>
    </source>
</reference>
<dbReference type="STRING" id="1855383.SAMN05216548_10580"/>
<dbReference type="Pfam" id="PF04296">
    <property type="entry name" value="YlxR"/>
    <property type="match status" value="1"/>
</dbReference>
<dbReference type="Gene3D" id="3.30.1330.30">
    <property type="match status" value="1"/>
</dbReference>
<dbReference type="Gene3D" id="3.30.1230.10">
    <property type="entry name" value="YlxR-like"/>
    <property type="match status" value="1"/>
</dbReference>
<evidence type="ECO:0000313" key="3">
    <source>
        <dbReference type="Proteomes" id="UP000199647"/>
    </source>
</evidence>
<dbReference type="InterPro" id="IPR037465">
    <property type="entry name" value="YlxR"/>
</dbReference>
<dbReference type="SUPFAM" id="SSF55315">
    <property type="entry name" value="L30e-like"/>
    <property type="match status" value="1"/>
</dbReference>
<gene>
    <name evidence="2" type="ORF">SAMN05216548_10580</name>
</gene>
<protein>
    <recommendedName>
        <fullName evidence="1">YlxR domain-containing protein</fullName>
    </recommendedName>
</protein>
<dbReference type="NCBIfam" id="NF006622">
    <property type="entry name" value="PRK09190.1"/>
    <property type="match status" value="1"/>
</dbReference>
<evidence type="ECO:0000313" key="2">
    <source>
        <dbReference type="EMBL" id="SEQ50981.1"/>
    </source>
</evidence>
<proteinExistence type="predicted"/>
<evidence type="ECO:0000259" key="1">
    <source>
        <dbReference type="Pfam" id="PF04296"/>
    </source>
</evidence>
<keyword evidence="3" id="KW-1185">Reference proteome</keyword>
<dbReference type="EMBL" id="FOFG01000005">
    <property type="protein sequence ID" value="SEQ50981.1"/>
    <property type="molecule type" value="Genomic_DNA"/>
</dbReference>
<name>A0A1H9GLL8_9HYPH</name>
<dbReference type="RefSeq" id="WP_092496227.1">
    <property type="nucleotide sequence ID" value="NZ_FOFG01000005.1"/>
</dbReference>
<dbReference type="Proteomes" id="UP000199647">
    <property type="component" value="Unassembled WGS sequence"/>
</dbReference>
<organism evidence="2 3">
    <name type="scientific">Faunimonas pinastri</name>
    <dbReference type="NCBI Taxonomy" id="1855383"/>
    <lineage>
        <taxon>Bacteria</taxon>
        <taxon>Pseudomonadati</taxon>
        <taxon>Pseudomonadota</taxon>
        <taxon>Alphaproteobacteria</taxon>
        <taxon>Hyphomicrobiales</taxon>
        <taxon>Afifellaceae</taxon>
        <taxon>Faunimonas</taxon>
    </lineage>
</organism>